<evidence type="ECO:0000313" key="1">
    <source>
        <dbReference type="EMBL" id="KAH8001647.1"/>
    </source>
</evidence>
<gene>
    <name evidence="1" type="ORF">K3G42_013410</name>
</gene>
<protein>
    <submittedName>
        <fullName evidence="1">Uncharacterized protein</fullName>
    </submittedName>
</protein>
<organism evidence="1 2">
    <name type="scientific">Sphaerodactylus townsendi</name>
    <dbReference type="NCBI Taxonomy" id="933632"/>
    <lineage>
        <taxon>Eukaryota</taxon>
        <taxon>Metazoa</taxon>
        <taxon>Chordata</taxon>
        <taxon>Craniata</taxon>
        <taxon>Vertebrata</taxon>
        <taxon>Euteleostomi</taxon>
        <taxon>Lepidosauria</taxon>
        <taxon>Squamata</taxon>
        <taxon>Bifurcata</taxon>
        <taxon>Gekkota</taxon>
        <taxon>Sphaerodactylidae</taxon>
        <taxon>Sphaerodactylus</taxon>
    </lineage>
</organism>
<accession>A0ACB8F8G6</accession>
<dbReference type="EMBL" id="CM037621">
    <property type="protein sequence ID" value="KAH8001647.1"/>
    <property type="molecule type" value="Genomic_DNA"/>
</dbReference>
<proteinExistence type="predicted"/>
<keyword evidence="2" id="KW-1185">Reference proteome</keyword>
<dbReference type="Proteomes" id="UP000827872">
    <property type="component" value="Linkage Group LG08"/>
</dbReference>
<sequence length="83" mass="9211">MQPRNTSTKHLDGKGAEIFFEHRVTEICLKDGKWEVCNSTGLLDQFDIVILTVPVPQILQLQGDIANILIDGLGLCLAFTPPY</sequence>
<comment type="caution">
    <text evidence="1">The sequence shown here is derived from an EMBL/GenBank/DDBJ whole genome shotgun (WGS) entry which is preliminary data.</text>
</comment>
<evidence type="ECO:0000313" key="2">
    <source>
        <dbReference type="Proteomes" id="UP000827872"/>
    </source>
</evidence>
<reference evidence="1" key="1">
    <citation type="submission" date="2021-08" db="EMBL/GenBank/DDBJ databases">
        <title>The first chromosome-level gecko genome reveals the dynamic sex chromosomes of Neotropical dwarf geckos (Sphaerodactylidae: Sphaerodactylus).</title>
        <authorList>
            <person name="Pinto B.J."/>
            <person name="Keating S.E."/>
            <person name="Gamble T."/>
        </authorList>
    </citation>
    <scope>NUCLEOTIDE SEQUENCE</scope>
    <source>
        <strain evidence="1">TG3544</strain>
    </source>
</reference>
<name>A0ACB8F8G6_9SAUR</name>